<reference evidence="3" key="1">
    <citation type="journal article" date="2014" name="Int. J. Syst. Evol. Microbiol.">
        <title>Complete genome sequence of Corynebacterium casei LMG S-19264T (=DSM 44701T), isolated from a smear-ripened cheese.</title>
        <authorList>
            <consortium name="US DOE Joint Genome Institute (JGI-PGF)"/>
            <person name="Walter F."/>
            <person name="Albersmeier A."/>
            <person name="Kalinowski J."/>
            <person name="Ruckert C."/>
        </authorList>
    </citation>
    <scope>NUCLEOTIDE SEQUENCE</scope>
    <source>
        <strain evidence="3">CGMCC 1.12506</strain>
    </source>
</reference>
<sequence>MKTNLLGFVLIFFAVFFTHAQQSQDTIVIENVNVVPMTSEIVLYNHRVLISAGKIIKIEPASHPIKNKTTVTIDGTGKYLIPGLSEMHYHYRSDDIQSDFKLLIANGITNVRNMAEFENQDHIAIKRKVSSGELLGPNYFTTGPYLSNDDLQTIDDVVAIVEKHKKRGYDFLKIAASLPQPIYLKLLEECEVNKIPIVGHAQRTLPLEFSLRMKSIEHVEEFLYLSDGTNDTYFKQSESNLQLLAKQLHESGIYIGTTLSVFEFITACLNDEKFTNLQKHDHVKYLAKNQREGFLTEKNDYRKLKNQTFSGFKAPVLFDDYFLWIQKFSKLLSDNHVNLLTGSDTYGMVIVGFSLHREFTLLQRAGMSPYKILLASTVNPSRYLNQYAFEGTITEGKNANMVLLNRNPLDDIENTKSIEMVFLKGKWYDRKVLDKMLEEVQESFK</sequence>
<feature type="signal peptide" evidence="1">
    <location>
        <begin position="1"/>
        <end position="20"/>
    </location>
</feature>
<evidence type="ECO:0000313" key="3">
    <source>
        <dbReference type="EMBL" id="GGD15247.1"/>
    </source>
</evidence>
<accession>A0A916XVM2</accession>
<dbReference type="RefSeq" id="WP_188360708.1">
    <property type="nucleotide sequence ID" value="NZ_BMFG01000001.1"/>
</dbReference>
<dbReference type="Gene3D" id="3.30.110.90">
    <property type="entry name" value="Amidohydrolase"/>
    <property type="match status" value="1"/>
</dbReference>
<comment type="caution">
    <text evidence="3">The sequence shown here is derived from an EMBL/GenBank/DDBJ whole genome shotgun (WGS) entry which is preliminary data.</text>
</comment>
<dbReference type="SUPFAM" id="SSF51556">
    <property type="entry name" value="Metallo-dependent hydrolases"/>
    <property type="match status" value="1"/>
</dbReference>
<organism evidence="3 4">
    <name type="scientific">Flavobacterium orientale</name>
    <dbReference type="NCBI Taxonomy" id="1756020"/>
    <lineage>
        <taxon>Bacteria</taxon>
        <taxon>Pseudomonadati</taxon>
        <taxon>Bacteroidota</taxon>
        <taxon>Flavobacteriia</taxon>
        <taxon>Flavobacteriales</taxon>
        <taxon>Flavobacteriaceae</taxon>
        <taxon>Flavobacterium</taxon>
    </lineage>
</organism>
<dbReference type="InterPro" id="IPR006680">
    <property type="entry name" value="Amidohydro-rel"/>
</dbReference>
<reference evidence="3" key="2">
    <citation type="submission" date="2020-09" db="EMBL/GenBank/DDBJ databases">
        <authorList>
            <person name="Sun Q."/>
            <person name="Zhou Y."/>
        </authorList>
    </citation>
    <scope>NUCLEOTIDE SEQUENCE</scope>
    <source>
        <strain evidence="3">CGMCC 1.12506</strain>
    </source>
</reference>
<dbReference type="GO" id="GO:0016810">
    <property type="term" value="F:hydrolase activity, acting on carbon-nitrogen (but not peptide) bonds"/>
    <property type="evidence" value="ECO:0007669"/>
    <property type="project" value="InterPro"/>
</dbReference>
<dbReference type="Gene3D" id="3.40.50.10910">
    <property type="entry name" value="Amidohydrolase"/>
    <property type="match status" value="1"/>
</dbReference>
<feature type="chain" id="PRO_5037770023" evidence="1">
    <location>
        <begin position="21"/>
        <end position="445"/>
    </location>
</feature>
<dbReference type="Gene3D" id="1.20.58.520">
    <property type="entry name" value="Amidohydrolase"/>
    <property type="match status" value="1"/>
</dbReference>
<dbReference type="InterPro" id="IPR051781">
    <property type="entry name" value="Metallo-dep_Hydrolase"/>
</dbReference>
<dbReference type="Pfam" id="PF01979">
    <property type="entry name" value="Amidohydro_1"/>
    <property type="match status" value="1"/>
</dbReference>
<evidence type="ECO:0000259" key="2">
    <source>
        <dbReference type="Pfam" id="PF01979"/>
    </source>
</evidence>
<name>A0A916XVM2_9FLAO</name>
<dbReference type="AlphaFoldDB" id="A0A916XVM2"/>
<keyword evidence="4" id="KW-1185">Reference proteome</keyword>
<gene>
    <name evidence="3" type="ORF">GCM10011343_02750</name>
</gene>
<dbReference type="PANTHER" id="PTHR43135">
    <property type="entry name" value="ALPHA-D-RIBOSE 1-METHYLPHOSPHONATE 5-TRIPHOSPHATE DIPHOSPHATASE"/>
    <property type="match status" value="1"/>
</dbReference>
<dbReference type="Proteomes" id="UP000625735">
    <property type="component" value="Unassembled WGS sequence"/>
</dbReference>
<dbReference type="EMBL" id="BMFG01000001">
    <property type="protein sequence ID" value="GGD15247.1"/>
    <property type="molecule type" value="Genomic_DNA"/>
</dbReference>
<dbReference type="InterPro" id="IPR032466">
    <property type="entry name" value="Metal_Hydrolase"/>
</dbReference>
<dbReference type="PANTHER" id="PTHR43135:SF3">
    <property type="entry name" value="ALPHA-D-RIBOSE 1-METHYLPHOSPHONATE 5-TRIPHOSPHATE DIPHOSPHATASE"/>
    <property type="match status" value="1"/>
</dbReference>
<dbReference type="Gene3D" id="2.30.40.10">
    <property type="entry name" value="Urease, subunit C, domain 1"/>
    <property type="match status" value="1"/>
</dbReference>
<dbReference type="SUPFAM" id="SSF51338">
    <property type="entry name" value="Composite domain of metallo-dependent hydrolases"/>
    <property type="match status" value="1"/>
</dbReference>
<keyword evidence="1" id="KW-0732">Signal</keyword>
<dbReference type="InterPro" id="IPR011059">
    <property type="entry name" value="Metal-dep_hydrolase_composite"/>
</dbReference>
<evidence type="ECO:0000313" key="4">
    <source>
        <dbReference type="Proteomes" id="UP000625735"/>
    </source>
</evidence>
<evidence type="ECO:0000256" key="1">
    <source>
        <dbReference type="SAM" id="SignalP"/>
    </source>
</evidence>
<protein>
    <submittedName>
        <fullName evidence="3">Amidohydrolase</fullName>
    </submittedName>
</protein>
<proteinExistence type="predicted"/>
<feature type="domain" description="Amidohydrolase-related" evidence="2">
    <location>
        <begin position="326"/>
        <end position="427"/>
    </location>
</feature>